<name>A0A1M7F315_9RHOB</name>
<protein>
    <submittedName>
        <fullName evidence="7">Transcriptional regulator, TraR/DksA family</fullName>
    </submittedName>
</protein>
<dbReference type="PANTHER" id="PTHR33823:SF4">
    <property type="entry name" value="GENERAL STRESS PROTEIN 16O"/>
    <property type="match status" value="1"/>
</dbReference>
<evidence type="ECO:0000313" key="8">
    <source>
        <dbReference type="Proteomes" id="UP000322545"/>
    </source>
</evidence>
<dbReference type="Proteomes" id="UP000322545">
    <property type="component" value="Unassembled WGS sequence"/>
</dbReference>
<reference evidence="7 8" key="1">
    <citation type="submission" date="2016-11" db="EMBL/GenBank/DDBJ databases">
        <authorList>
            <person name="Varghese N."/>
            <person name="Submissions S."/>
        </authorList>
    </citation>
    <scope>NUCLEOTIDE SEQUENCE [LARGE SCALE GENOMIC DNA]</scope>
    <source>
        <strain evidence="7 8">DSM 28249</strain>
    </source>
</reference>
<feature type="zinc finger region" description="dksA C4-type" evidence="4">
    <location>
        <begin position="79"/>
        <end position="103"/>
    </location>
</feature>
<dbReference type="PANTHER" id="PTHR33823">
    <property type="entry name" value="RNA POLYMERASE-BINDING TRANSCRIPTION FACTOR DKSA-RELATED"/>
    <property type="match status" value="1"/>
</dbReference>
<keyword evidence="3" id="KW-0862">Zinc</keyword>
<gene>
    <name evidence="7" type="ORF">SAMN05443432_10423</name>
</gene>
<dbReference type="EMBL" id="FRCB01000004">
    <property type="protein sequence ID" value="SHL98380.1"/>
    <property type="molecule type" value="Genomic_DNA"/>
</dbReference>
<dbReference type="PROSITE" id="PS51128">
    <property type="entry name" value="ZF_DKSA_2"/>
    <property type="match status" value="1"/>
</dbReference>
<dbReference type="RefSeq" id="WP_149779233.1">
    <property type="nucleotide sequence ID" value="NZ_FRCB01000004.1"/>
</dbReference>
<keyword evidence="2" id="KW-0863">Zinc-finger</keyword>
<dbReference type="SUPFAM" id="SSF57716">
    <property type="entry name" value="Glucocorticoid receptor-like (DNA-binding domain)"/>
    <property type="match status" value="1"/>
</dbReference>
<dbReference type="InterPro" id="IPR037187">
    <property type="entry name" value="DnaK_N"/>
</dbReference>
<evidence type="ECO:0000259" key="5">
    <source>
        <dbReference type="Pfam" id="PF01258"/>
    </source>
</evidence>
<evidence type="ECO:0000256" key="4">
    <source>
        <dbReference type="PROSITE-ProRule" id="PRU00510"/>
    </source>
</evidence>
<dbReference type="Pfam" id="PF01258">
    <property type="entry name" value="zf-dskA_traR"/>
    <property type="match status" value="1"/>
</dbReference>
<dbReference type="GO" id="GO:0008270">
    <property type="term" value="F:zinc ion binding"/>
    <property type="evidence" value="ECO:0007669"/>
    <property type="project" value="UniProtKB-KW"/>
</dbReference>
<dbReference type="InterPro" id="IPR000962">
    <property type="entry name" value="Znf_DskA_TraR"/>
</dbReference>
<dbReference type="Pfam" id="PF21173">
    <property type="entry name" value="DksA-like_N"/>
    <property type="match status" value="1"/>
</dbReference>
<sequence>MQSIDTYRTALLKRLGELDSRLHKIEAELDEPHSKDWDDAAIETEGDQVLEHLGQSGQDEIARIRAALQRIRDGGYGECVRCGERISAERLNVLPETPFCKDCAAAI</sequence>
<keyword evidence="8" id="KW-1185">Reference proteome</keyword>
<dbReference type="InterPro" id="IPR048487">
    <property type="entry name" value="DksA-like_N"/>
</dbReference>
<evidence type="ECO:0000313" key="7">
    <source>
        <dbReference type="EMBL" id="SHL98380.1"/>
    </source>
</evidence>
<dbReference type="AlphaFoldDB" id="A0A1M7F315"/>
<feature type="domain" description="Zinc finger DksA/TraR C4-type" evidence="5">
    <location>
        <begin position="74"/>
        <end position="105"/>
    </location>
</feature>
<proteinExistence type="predicted"/>
<feature type="domain" description="DnaK suppressor protein-like N-terminal" evidence="6">
    <location>
        <begin position="7"/>
        <end position="71"/>
    </location>
</feature>
<accession>A0A1M7F315</accession>
<dbReference type="SUPFAM" id="SSF109635">
    <property type="entry name" value="DnaK suppressor protein DksA, alpha-hairpin domain"/>
    <property type="match status" value="1"/>
</dbReference>
<dbReference type="Gene3D" id="1.20.120.910">
    <property type="entry name" value="DksA, coiled-coil domain"/>
    <property type="match status" value="1"/>
</dbReference>
<evidence type="ECO:0000259" key="6">
    <source>
        <dbReference type="Pfam" id="PF21173"/>
    </source>
</evidence>
<evidence type="ECO:0000256" key="3">
    <source>
        <dbReference type="ARBA" id="ARBA00022833"/>
    </source>
</evidence>
<evidence type="ECO:0000256" key="2">
    <source>
        <dbReference type="ARBA" id="ARBA00022771"/>
    </source>
</evidence>
<evidence type="ECO:0000256" key="1">
    <source>
        <dbReference type="ARBA" id="ARBA00022723"/>
    </source>
</evidence>
<organism evidence="7 8">
    <name type="scientific">Roseovarius litoreus</name>
    <dbReference type="NCBI Taxonomy" id="1155722"/>
    <lineage>
        <taxon>Bacteria</taxon>
        <taxon>Pseudomonadati</taxon>
        <taxon>Pseudomonadota</taxon>
        <taxon>Alphaproteobacteria</taxon>
        <taxon>Rhodobacterales</taxon>
        <taxon>Roseobacteraceae</taxon>
        <taxon>Roseovarius</taxon>
    </lineage>
</organism>
<keyword evidence="1" id="KW-0479">Metal-binding</keyword>